<evidence type="ECO:0000313" key="3">
    <source>
        <dbReference type="EMBL" id="ATB32105.1"/>
    </source>
</evidence>
<dbReference type="InterPro" id="IPR012337">
    <property type="entry name" value="RNaseH-like_sf"/>
</dbReference>
<dbReference type="AlphaFoldDB" id="A0A250IJZ8"/>
<dbReference type="InterPro" id="IPR002559">
    <property type="entry name" value="Transposase_11"/>
</dbReference>
<dbReference type="PANTHER" id="PTHR35404">
    <property type="entry name" value="TRANSPOSASE OF TN10"/>
    <property type="match status" value="1"/>
</dbReference>
<dbReference type="KEGG" id="mbd:MEBOL_005581"/>
<gene>
    <name evidence="3" type="ORF">MEBOL_005581</name>
</gene>
<organism evidence="3 4">
    <name type="scientific">Melittangium boletus DSM 14713</name>
    <dbReference type="NCBI Taxonomy" id="1294270"/>
    <lineage>
        <taxon>Bacteria</taxon>
        <taxon>Pseudomonadati</taxon>
        <taxon>Myxococcota</taxon>
        <taxon>Myxococcia</taxon>
        <taxon>Myxococcales</taxon>
        <taxon>Cystobacterineae</taxon>
        <taxon>Archangiaceae</taxon>
        <taxon>Melittangium</taxon>
    </lineage>
</organism>
<dbReference type="RefSeq" id="WP_095980339.1">
    <property type="nucleotide sequence ID" value="NZ_CP022163.1"/>
</dbReference>
<feature type="transmembrane region" description="Helical" evidence="1">
    <location>
        <begin position="28"/>
        <end position="50"/>
    </location>
</feature>
<evidence type="ECO:0000256" key="1">
    <source>
        <dbReference type="SAM" id="Phobius"/>
    </source>
</evidence>
<evidence type="ECO:0000313" key="4">
    <source>
        <dbReference type="Proteomes" id="UP000217289"/>
    </source>
</evidence>
<dbReference type="GO" id="GO:0004803">
    <property type="term" value="F:transposase activity"/>
    <property type="evidence" value="ECO:0007669"/>
    <property type="project" value="InterPro"/>
</dbReference>
<dbReference type="OrthoDB" id="5493317at2"/>
<keyword evidence="1" id="KW-1133">Transmembrane helix</keyword>
<keyword evidence="1" id="KW-0472">Membrane</keyword>
<keyword evidence="4" id="KW-1185">Reference proteome</keyword>
<protein>
    <submittedName>
        <fullName evidence="3">Transposase</fullName>
    </submittedName>
</protein>
<dbReference type="NCBIfam" id="NF033591">
    <property type="entry name" value="transpos_IS4_2"/>
    <property type="match status" value="1"/>
</dbReference>
<feature type="transmembrane region" description="Helical" evidence="1">
    <location>
        <begin position="301"/>
        <end position="319"/>
    </location>
</feature>
<feature type="domain" description="Transposase IS4-like" evidence="2">
    <location>
        <begin position="146"/>
        <end position="297"/>
    </location>
</feature>
<keyword evidence="1" id="KW-0812">Transmembrane</keyword>
<sequence length="383" mass="42771">MSSKAINEQQVHAFLSGLFGPDVHAMRVLSLSLATLGVIHAASLSVYAIGQALGMARGKKGKHGVKQVDRMLSNPALKVWHLFKFWVPFVVAERAEVLIALDWTDYDEDDQTTLVASLVTKHGRPTPLVWLTVQKSTLKGLRNDAEDSVILRLRELIPSRVQVTLLADRGFADQKMYTLLEQVGFAYVVRFRKIIAVTSDQGEKRSAGEWVPQAGQMRLLRGARVTAEGKQVGAVVCVKKKGMKEAWCLATSLTEATGAQVVGLYQRRFSIEESFRDIKDLRFGMGLSSMRIAEPDRRDRLLLVSAMACALMTLLGAAGESLGMERYLKANTDKTRTYSLWRQGCMYYQSLPMMPEAQLRPLMERFAQLVGEQLIFREAFGLI</sequence>
<reference evidence="3 4" key="1">
    <citation type="submission" date="2017-06" db="EMBL/GenBank/DDBJ databases">
        <authorList>
            <person name="Kim H.J."/>
            <person name="Triplett B.A."/>
        </authorList>
    </citation>
    <scope>NUCLEOTIDE SEQUENCE [LARGE SCALE GENOMIC DNA]</scope>
    <source>
        <strain evidence="3 4">DSM 14713</strain>
    </source>
</reference>
<dbReference type="SUPFAM" id="SSF53098">
    <property type="entry name" value="Ribonuclease H-like"/>
    <property type="match status" value="1"/>
</dbReference>
<dbReference type="InterPro" id="IPR047658">
    <property type="entry name" value="IS4-like_transpos"/>
</dbReference>
<dbReference type="GO" id="GO:0003677">
    <property type="term" value="F:DNA binding"/>
    <property type="evidence" value="ECO:0007669"/>
    <property type="project" value="InterPro"/>
</dbReference>
<dbReference type="GO" id="GO:0006313">
    <property type="term" value="P:DNA transposition"/>
    <property type="evidence" value="ECO:0007669"/>
    <property type="project" value="InterPro"/>
</dbReference>
<dbReference type="PANTHER" id="PTHR35404:SF8">
    <property type="entry name" value="TRANSPOSASE OF TN10"/>
    <property type="match status" value="1"/>
</dbReference>
<proteinExistence type="predicted"/>
<name>A0A250IJZ8_9BACT</name>
<dbReference type="Pfam" id="PF01609">
    <property type="entry name" value="DDE_Tnp_1"/>
    <property type="match status" value="1"/>
</dbReference>
<dbReference type="EMBL" id="CP022163">
    <property type="protein sequence ID" value="ATB32105.1"/>
    <property type="molecule type" value="Genomic_DNA"/>
</dbReference>
<dbReference type="Proteomes" id="UP000217289">
    <property type="component" value="Chromosome"/>
</dbReference>
<evidence type="ECO:0000259" key="2">
    <source>
        <dbReference type="Pfam" id="PF01609"/>
    </source>
</evidence>
<accession>A0A250IJZ8</accession>